<dbReference type="OrthoDB" id="2617878at2759"/>
<dbReference type="Pfam" id="PF21230">
    <property type="entry name" value="Nakanori"/>
    <property type="match status" value="1"/>
</dbReference>
<reference evidence="1" key="1">
    <citation type="journal article" date="2021" name="Nat. Commun.">
        <title>Genomic analyses provide insights into spinach domestication and the genetic basis of agronomic traits.</title>
        <authorList>
            <person name="Cai X."/>
            <person name="Sun X."/>
            <person name="Xu C."/>
            <person name="Sun H."/>
            <person name="Wang X."/>
            <person name="Ge C."/>
            <person name="Zhang Z."/>
            <person name="Wang Q."/>
            <person name="Fei Z."/>
            <person name="Jiao C."/>
            <person name="Wang Q."/>
        </authorList>
    </citation>
    <scope>NUCLEOTIDE SEQUENCE [LARGE SCALE GENOMIC DNA]</scope>
    <source>
        <strain evidence="1">cv. Varoflay</strain>
    </source>
</reference>
<keyword evidence="1" id="KW-1185">Reference proteome</keyword>
<dbReference type="PANTHER" id="PTHR36482:SF2">
    <property type="entry name" value="OS04G0308400 PROTEIN"/>
    <property type="match status" value="1"/>
</dbReference>
<dbReference type="Gene3D" id="2.60.270.50">
    <property type="match status" value="1"/>
</dbReference>
<evidence type="ECO:0000313" key="2">
    <source>
        <dbReference type="RefSeq" id="XP_021835924.1"/>
    </source>
</evidence>
<proteinExistence type="predicted"/>
<dbReference type="Proteomes" id="UP000813463">
    <property type="component" value="Chromosome 6"/>
</dbReference>
<organism evidence="1 2">
    <name type="scientific">Spinacia oleracea</name>
    <name type="common">Spinach</name>
    <dbReference type="NCBI Taxonomy" id="3562"/>
    <lineage>
        <taxon>Eukaryota</taxon>
        <taxon>Viridiplantae</taxon>
        <taxon>Streptophyta</taxon>
        <taxon>Embryophyta</taxon>
        <taxon>Tracheophyta</taxon>
        <taxon>Spermatophyta</taxon>
        <taxon>Magnoliopsida</taxon>
        <taxon>eudicotyledons</taxon>
        <taxon>Gunneridae</taxon>
        <taxon>Pentapetalae</taxon>
        <taxon>Caryophyllales</taxon>
        <taxon>Chenopodiaceae</taxon>
        <taxon>Chenopodioideae</taxon>
        <taxon>Anserineae</taxon>
        <taxon>Spinacia</taxon>
    </lineage>
</organism>
<dbReference type="InterPro" id="IPR049065">
    <property type="entry name" value="Nakanori"/>
</dbReference>
<dbReference type="PANTHER" id="PTHR36482">
    <property type="entry name" value="OSJNBA0024J22.15 PROTEIN"/>
    <property type="match status" value="1"/>
</dbReference>
<reference evidence="2" key="2">
    <citation type="submission" date="2025-08" db="UniProtKB">
        <authorList>
            <consortium name="RefSeq"/>
        </authorList>
    </citation>
    <scope>IDENTIFICATION</scope>
    <source>
        <tissue evidence="2">Leaf</tissue>
    </source>
</reference>
<dbReference type="GeneID" id="110775623"/>
<evidence type="ECO:0000313" key="1">
    <source>
        <dbReference type="Proteomes" id="UP000813463"/>
    </source>
</evidence>
<protein>
    <submittedName>
        <fullName evidence="2">23 kDa jasmonate-induced protein</fullName>
    </submittedName>
</protein>
<sequence>MNPFGVPISNETLKAMSRYKDKSITQEDRAREAIRLIHAEDKNLSALKHALKLKSDYGNGVSTLCLLYNATGDTLELVQDQKQDWLGYIYKEEPPSSFENGQWLAFLHAHPTSQAYGSEAARVYRGKNVKGDVRDFLVAWSTPWGSTQNSAYTEVREKDHFPQYWDYIKVSKLENANKITKDESDEYCASTVSIGGITSPEFIAVLKHKFSPLP</sequence>
<dbReference type="InterPro" id="IPR053085">
    <property type="entry name" value="Jasmonate-induced_protein"/>
</dbReference>
<dbReference type="KEGG" id="soe:110775623"/>
<dbReference type="AlphaFoldDB" id="A0A9R0HU62"/>
<dbReference type="RefSeq" id="XP_021835924.1">
    <property type="nucleotide sequence ID" value="XM_021980232.2"/>
</dbReference>
<name>A0A9R0HU62_SPIOL</name>
<accession>A0A9R0HU62</accession>
<gene>
    <name evidence="2" type="primary">LOC110775623</name>
</gene>